<accession>A0A3C1KRA8</accession>
<feature type="domain" description="Phospholipase D N-terminal" evidence="2">
    <location>
        <begin position="2"/>
        <end position="78"/>
    </location>
</feature>
<proteinExistence type="predicted"/>
<dbReference type="STRING" id="1121937.GCA_000423125_01265"/>
<organism evidence="3 4">
    <name type="scientific">Haliea salexigens</name>
    <dbReference type="NCBI Taxonomy" id="287487"/>
    <lineage>
        <taxon>Bacteria</taxon>
        <taxon>Pseudomonadati</taxon>
        <taxon>Pseudomonadota</taxon>
        <taxon>Gammaproteobacteria</taxon>
        <taxon>Cellvibrionales</taxon>
        <taxon>Halieaceae</taxon>
        <taxon>Haliea</taxon>
    </lineage>
</organism>
<reference evidence="3 4" key="1">
    <citation type="journal article" date="2018" name="Nat. Biotechnol.">
        <title>A standardized bacterial taxonomy based on genome phylogeny substantially revises the tree of life.</title>
        <authorList>
            <person name="Parks D.H."/>
            <person name="Chuvochina M."/>
            <person name="Waite D.W."/>
            <person name="Rinke C."/>
            <person name="Skarshewski A."/>
            <person name="Chaumeil P.A."/>
            <person name="Hugenholtz P."/>
        </authorList>
    </citation>
    <scope>NUCLEOTIDE SEQUENCE [LARGE SCALE GENOMIC DNA]</scope>
    <source>
        <strain evidence="3">UBA9158</strain>
    </source>
</reference>
<name>A0A3C1KRA8_9GAMM</name>
<dbReference type="Pfam" id="PF16655">
    <property type="entry name" value="PhoD_N"/>
    <property type="match status" value="1"/>
</dbReference>
<evidence type="ECO:0000313" key="4">
    <source>
        <dbReference type="Proteomes" id="UP000259273"/>
    </source>
</evidence>
<dbReference type="Gene3D" id="2.60.40.380">
    <property type="entry name" value="Purple acid phosphatase-like, N-terminal"/>
    <property type="match status" value="1"/>
</dbReference>
<dbReference type="InterPro" id="IPR032093">
    <property type="entry name" value="PhoD_N"/>
</dbReference>
<evidence type="ECO:0000259" key="1">
    <source>
        <dbReference type="Pfam" id="PF09423"/>
    </source>
</evidence>
<dbReference type="PANTHER" id="PTHR43606:SF2">
    <property type="entry name" value="ALKALINE PHOSPHATASE FAMILY PROTEIN (AFU_ORTHOLOGUE AFUA_5G03860)"/>
    <property type="match status" value="1"/>
</dbReference>
<dbReference type="SUPFAM" id="SSF56300">
    <property type="entry name" value="Metallo-dependent phosphatases"/>
    <property type="match status" value="1"/>
</dbReference>
<dbReference type="Pfam" id="PF09423">
    <property type="entry name" value="PhoD"/>
    <property type="match status" value="1"/>
</dbReference>
<evidence type="ECO:0000313" key="3">
    <source>
        <dbReference type="EMBL" id="HAN29197.1"/>
    </source>
</evidence>
<dbReference type="PANTHER" id="PTHR43606">
    <property type="entry name" value="PHOSPHATASE, PUTATIVE (AFU_ORTHOLOGUE AFUA_6G08710)-RELATED"/>
    <property type="match status" value="1"/>
</dbReference>
<comment type="caution">
    <text evidence="3">The sequence shown here is derived from an EMBL/GenBank/DDBJ whole genome shotgun (WGS) entry which is preliminary data.</text>
</comment>
<dbReference type="InterPro" id="IPR052900">
    <property type="entry name" value="Phospholipid_Metab_Enz"/>
</dbReference>
<dbReference type="InterPro" id="IPR038607">
    <property type="entry name" value="PhoD-like_sf"/>
</dbReference>
<dbReference type="InterPro" id="IPR029052">
    <property type="entry name" value="Metallo-depent_PP-like"/>
</dbReference>
<dbReference type="Proteomes" id="UP000259273">
    <property type="component" value="Unassembled WGS sequence"/>
</dbReference>
<dbReference type="EMBL" id="DMND01000215">
    <property type="protein sequence ID" value="HAN29197.1"/>
    <property type="molecule type" value="Genomic_DNA"/>
</dbReference>
<protein>
    <submittedName>
        <fullName evidence="3">Alkaline phosphatase</fullName>
    </submittedName>
</protein>
<dbReference type="AlphaFoldDB" id="A0A3C1KRA8"/>
<feature type="domain" description="PhoD-like phosphatase metallophosphatase" evidence="1">
    <location>
        <begin position="89"/>
        <end position="483"/>
    </location>
</feature>
<sequence>RLIIWTRVTPREPGFVTVEWEVASDDGFADIVASGVGNTDEAVDFTLKADVTGLAAGTTYFYRFRVGDVLSTTARTRTAPSGATASAAFAVVSCSNYPAGYFNVYREVAAQPVDAVLHLGDYIYEYAPGGYASANAEALGRVVQPASELFSLADYRGRYAQYRTDPDLQAAHGAHPFIVVWDDHEIANDAWREGAENHDPATEGEYSERRAAAIQAWYEWLPVRPPASEQEIIYRRLPYGDLVDLIMLDTRVIGRDRQFVYPDFVSGGRIDIDATRAASNAADRTLLGAEQLAWLETQLIDSSARWQVLGQQVLMARYLLPAPILEALEPSISGGDALAAGTAAVLAAVAAKNKIPEERTVEEQALLDSAVPYNLDAWDGYAFERDRVLEVARQMNSRLVALAGDTHNAWASQLVASTGEVVGVELATASVSSPGLEAVLGVDAAGLFSPLIATLVDDLVYANLIDRGYLVTRFGQDTVTAEWRYVSTIDSQDYSEKTAAFRQQVVQRGDLLLT</sequence>
<evidence type="ECO:0000259" key="2">
    <source>
        <dbReference type="Pfam" id="PF16655"/>
    </source>
</evidence>
<dbReference type="InterPro" id="IPR018946">
    <property type="entry name" value="PhoD-like_MPP"/>
</dbReference>
<gene>
    <name evidence="3" type="ORF">DCP75_16050</name>
</gene>
<dbReference type="Gene3D" id="3.60.21.70">
    <property type="entry name" value="PhoD-like phosphatase"/>
    <property type="match status" value="1"/>
</dbReference>
<feature type="non-terminal residue" evidence="3">
    <location>
        <position position="1"/>
    </location>
</feature>
<dbReference type="CDD" id="cd07389">
    <property type="entry name" value="MPP_PhoD"/>
    <property type="match status" value="1"/>
</dbReference>